<dbReference type="EMBL" id="JADBJN010000002">
    <property type="protein sequence ID" value="KAG5675755.1"/>
    <property type="molecule type" value="Genomic_DNA"/>
</dbReference>
<dbReference type="GO" id="GO:0090575">
    <property type="term" value="C:RNA polymerase II transcription regulator complex"/>
    <property type="evidence" value="ECO:0007669"/>
    <property type="project" value="TreeGrafter"/>
</dbReference>
<dbReference type="Pfam" id="PF00010">
    <property type="entry name" value="HLH"/>
    <property type="match status" value="1"/>
</dbReference>
<dbReference type="Proteomes" id="UP001107558">
    <property type="component" value="Chromosome 2"/>
</dbReference>
<dbReference type="Gene3D" id="4.10.280.10">
    <property type="entry name" value="Helix-loop-helix DNA-binding domain"/>
    <property type="match status" value="1"/>
</dbReference>
<evidence type="ECO:0000313" key="10">
    <source>
        <dbReference type="Proteomes" id="UP001107558"/>
    </source>
</evidence>
<dbReference type="GO" id="GO:0045944">
    <property type="term" value="P:positive regulation of transcription by RNA polymerase II"/>
    <property type="evidence" value="ECO:0007669"/>
    <property type="project" value="TreeGrafter"/>
</dbReference>
<protein>
    <recommendedName>
        <fullName evidence="8">BHLH domain-containing protein</fullName>
    </recommendedName>
</protein>
<evidence type="ECO:0000256" key="5">
    <source>
        <dbReference type="ARBA" id="ARBA00023163"/>
    </source>
</evidence>
<dbReference type="PANTHER" id="PTHR10328">
    <property type="entry name" value="PROTEIN MAX MYC-ASSOCIATED FACTOR X"/>
    <property type="match status" value="1"/>
</dbReference>
<evidence type="ECO:0000256" key="7">
    <source>
        <dbReference type="SAM" id="Coils"/>
    </source>
</evidence>
<evidence type="ECO:0000256" key="2">
    <source>
        <dbReference type="ARBA" id="ARBA00023015"/>
    </source>
</evidence>
<dbReference type="InterPro" id="IPR036638">
    <property type="entry name" value="HLH_DNA-bd_sf"/>
</dbReference>
<comment type="caution">
    <text evidence="9">The sequence shown here is derived from an EMBL/GenBank/DDBJ whole genome shotgun (WGS) entry which is preliminary data.</text>
</comment>
<dbReference type="InterPro" id="IPR011598">
    <property type="entry name" value="bHLH_dom"/>
</dbReference>
<keyword evidence="10" id="KW-1185">Reference proteome</keyword>
<dbReference type="GO" id="GO:0003700">
    <property type="term" value="F:DNA-binding transcription factor activity"/>
    <property type="evidence" value="ECO:0007669"/>
    <property type="project" value="TreeGrafter"/>
</dbReference>
<name>A0A9J6C1S2_POLVA</name>
<evidence type="ECO:0000256" key="1">
    <source>
        <dbReference type="ARBA" id="ARBA00007628"/>
    </source>
</evidence>
<evidence type="ECO:0000259" key="8">
    <source>
        <dbReference type="PROSITE" id="PS50888"/>
    </source>
</evidence>
<proteinExistence type="inferred from homology"/>
<evidence type="ECO:0000256" key="4">
    <source>
        <dbReference type="ARBA" id="ARBA00023159"/>
    </source>
</evidence>
<dbReference type="AlphaFoldDB" id="A0A9J6C1S2"/>
<reference evidence="9" key="1">
    <citation type="submission" date="2021-03" db="EMBL/GenBank/DDBJ databases">
        <title>Chromosome level genome of the anhydrobiotic midge Polypedilum vanderplanki.</title>
        <authorList>
            <person name="Yoshida Y."/>
            <person name="Kikawada T."/>
            <person name="Gusev O."/>
        </authorList>
    </citation>
    <scope>NUCLEOTIDE SEQUENCE</scope>
    <source>
        <strain evidence="9">NIAS01</strain>
        <tissue evidence="9">Whole body or cell culture</tissue>
    </source>
</reference>
<feature type="coiled-coil region" evidence="7">
    <location>
        <begin position="124"/>
        <end position="158"/>
    </location>
</feature>
<comment type="similarity">
    <text evidence="1">Belongs to the MAX family.</text>
</comment>
<dbReference type="SUPFAM" id="SSF47459">
    <property type="entry name" value="HLH, helix-loop-helix DNA-binding domain"/>
    <property type="match status" value="1"/>
</dbReference>
<keyword evidence="2" id="KW-0805">Transcription regulation</keyword>
<keyword evidence="4" id="KW-0010">Activator</keyword>
<gene>
    <name evidence="9" type="ORF">PVAND_005632</name>
</gene>
<dbReference type="GO" id="GO:0046983">
    <property type="term" value="F:protein dimerization activity"/>
    <property type="evidence" value="ECO:0007669"/>
    <property type="project" value="InterPro"/>
</dbReference>
<dbReference type="GO" id="GO:0003677">
    <property type="term" value="F:DNA binding"/>
    <property type="evidence" value="ECO:0007669"/>
    <property type="project" value="UniProtKB-KW"/>
</dbReference>
<keyword evidence="3" id="KW-0238">DNA-binding</keyword>
<dbReference type="SMART" id="SM00353">
    <property type="entry name" value="HLH"/>
    <property type="match status" value="1"/>
</dbReference>
<dbReference type="OrthoDB" id="8964853at2759"/>
<sequence>MEKHLEHQRITEEDDQDKMEIKLEDIKTDVIINESIQEEQCKNNENMQIKVETMPMSNSNNDINHDSSTRGLTASEKRLYHNALERKRRELINLQFLDLHNAIPSIAGLKASRTQVLIKATEFINIMKRKVRKYELEIESLKNQNKKLENILCSLKDNKRSDKSRKFHEQIIFEDDEEVVIDDEIETE</sequence>
<evidence type="ECO:0000256" key="3">
    <source>
        <dbReference type="ARBA" id="ARBA00023125"/>
    </source>
</evidence>
<accession>A0A9J6C1S2</accession>
<feature type="domain" description="BHLH" evidence="8">
    <location>
        <begin position="76"/>
        <end position="127"/>
    </location>
</feature>
<dbReference type="PANTHER" id="PTHR10328:SF3">
    <property type="entry name" value="PROTEIN MAX"/>
    <property type="match status" value="1"/>
</dbReference>
<keyword evidence="5" id="KW-0804">Transcription</keyword>
<dbReference type="PROSITE" id="PS50888">
    <property type="entry name" value="BHLH"/>
    <property type="match status" value="1"/>
</dbReference>
<evidence type="ECO:0000313" key="9">
    <source>
        <dbReference type="EMBL" id="KAG5675755.1"/>
    </source>
</evidence>
<organism evidence="9 10">
    <name type="scientific">Polypedilum vanderplanki</name>
    <name type="common">Sleeping chironomid midge</name>
    <dbReference type="NCBI Taxonomy" id="319348"/>
    <lineage>
        <taxon>Eukaryota</taxon>
        <taxon>Metazoa</taxon>
        <taxon>Ecdysozoa</taxon>
        <taxon>Arthropoda</taxon>
        <taxon>Hexapoda</taxon>
        <taxon>Insecta</taxon>
        <taxon>Pterygota</taxon>
        <taxon>Neoptera</taxon>
        <taxon>Endopterygota</taxon>
        <taxon>Diptera</taxon>
        <taxon>Nematocera</taxon>
        <taxon>Chironomoidea</taxon>
        <taxon>Chironomidae</taxon>
        <taxon>Chironominae</taxon>
        <taxon>Polypedilum</taxon>
        <taxon>Polypedilum</taxon>
    </lineage>
</organism>
<evidence type="ECO:0000256" key="6">
    <source>
        <dbReference type="ARBA" id="ARBA00023242"/>
    </source>
</evidence>
<keyword evidence="6" id="KW-0539">Nucleus</keyword>
<keyword evidence="7" id="KW-0175">Coiled coil</keyword>